<reference evidence="1" key="1">
    <citation type="submission" date="2014-11" db="EMBL/GenBank/DDBJ databases">
        <authorList>
            <person name="Amaro Gonzalez C."/>
        </authorList>
    </citation>
    <scope>NUCLEOTIDE SEQUENCE</scope>
</reference>
<organism evidence="1">
    <name type="scientific">Anguilla anguilla</name>
    <name type="common">European freshwater eel</name>
    <name type="synonym">Muraena anguilla</name>
    <dbReference type="NCBI Taxonomy" id="7936"/>
    <lineage>
        <taxon>Eukaryota</taxon>
        <taxon>Metazoa</taxon>
        <taxon>Chordata</taxon>
        <taxon>Craniata</taxon>
        <taxon>Vertebrata</taxon>
        <taxon>Euteleostomi</taxon>
        <taxon>Actinopterygii</taxon>
        <taxon>Neopterygii</taxon>
        <taxon>Teleostei</taxon>
        <taxon>Anguilliformes</taxon>
        <taxon>Anguillidae</taxon>
        <taxon>Anguilla</taxon>
    </lineage>
</organism>
<dbReference type="EMBL" id="GBXM01028355">
    <property type="protein sequence ID" value="JAH80222.1"/>
    <property type="molecule type" value="Transcribed_RNA"/>
</dbReference>
<evidence type="ECO:0000313" key="1">
    <source>
        <dbReference type="EMBL" id="JAH80222.1"/>
    </source>
</evidence>
<name>A0A0E9VQ87_ANGAN</name>
<dbReference type="AlphaFoldDB" id="A0A0E9VQ87"/>
<protein>
    <submittedName>
        <fullName evidence="1">Uncharacterized protein</fullName>
    </submittedName>
</protein>
<proteinExistence type="predicted"/>
<reference evidence="1" key="2">
    <citation type="journal article" date="2015" name="Fish Shellfish Immunol.">
        <title>Early steps in the European eel (Anguilla anguilla)-Vibrio vulnificus interaction in the gills: Role of the RtxA13 toxin.</title>
        <authorList>
            <person name="Callol A."/>
            <person name="Pajuelo D."/>
            <person name="Ebbesson L."/>
            <person name="Teles M."/>
            <person name="MacKenzie S."/>
            <person name="Amaro C."/>
        </authorList>
    </citation>
    <scope>NUCLEOTIDE SEQUENCE</scope>
</reference>
<accession>A0A0E9VQ87</accession>
<sequence length="27" mass="3201">MRLYVTVCGFYIIVTGFFLEQYSVTLH</sequence>